<dbReference type="Gene3D" id="1.25.40.10">
    <property type="entry name" value="Tetratricopeptide repeat domain"/>
    <property type="match status" value="1"/>
</dbReference>
<keyword evidence="5" id="KW-1185">Reference proteome</keyword>
<gene>
    <name evidence="4" type="ORF">HanXRQr2_Chr14g0624791</name>
</gene>
<keyword evidence="2" id="KW-0677">Repeat</keyword>
<evidence type="ECO:0000313" key="4">
    <source>
        <dbReference type="EMBL" id="KAF5767479.1"/>
    </source>
</evidence>
<reference evidence="4" key="1">
    <citation type="journal article" date="2017" name="Nature">
        <title>The sunflower genome provides insights into oil metabolism, flowering and Asterid evolution.</title>
        <authorList>
            <person name="Badouin H."/>
            <person name="Gouzy J."/>
            <person name="Grassa C.J."/>
            <person name="Murat F."/>
            <person name="Staton S.E."/>
            <person name="Cottret L."/>
            <person name="Lelandais-Briere C."/>
            <person name="Owens G.L."/>
            <person name="Carrere S."/>
            <person name="Mayjonade B."/>
            <person name="Legrand L."/>
            <person name="Gill N."/>
            <person name="Kane N.C."/>
            <person name="Bowers J.E."/>
            <person name="Hubner S."/>
            <person name="Bellec A."/>
            <person name="Berard A."/>
            <person name="Berges H."/>
            <person name="Blanchet N."/>
            <person name="Boniface M.C."/>
            <person name="Brunel D."/>
            <person name="Catrice O."/>
            <person name="Chaidir N."/>
            <person name="Claudel C."/>
            <person name="Donnadieu C."/>
            <person name="Faraut T."/>
            <person name="Fievet G."/>
            <person name="Helmstetter N."/>
            <person name="King M."/>
            <person name="Knapp S.J."/>
            <person name="Lai Z."/>
            <person name="Le Paslier M.C."/>
            <person name="Lippi Y."/>
            <person name="Lorenzon L."/>
            <person name="Mandel J.R."/>
            <person name="Marage G."/>
            <person name="Marchand G."/>
            <person name="Marquand E."/>
            <person name="Bret-Mestries E."/>
            <person name="Morien E."/>
            <person name="Nambeesan S."/>
            <person name="Nguyen T."/>
            <person name="Pegot-Espagnet P."/>
            <person name="Pouilly N."/>
            <person name="Raftis F."/>
            <person name="Sallet E."/>
            <person name="Schiex T."/>
            <person name="Thomas J."/>
            <person name="Vandecasteele C."/>
            <person name="Vares D."/>
            <person name="Vear F."/>
            <person name="Vautrin S."/>
            <person name="Crespi M."/>
            <person name="Mangin B."/>
            <person name="Burke J.M."/>
            <person name="Salse J."/>
            <person name="Munos S."/>
            <person name="Vincourt P."/>
            <person name="Rieseberg L.H."/>
            <person name="Langlade N.B."/>
        </authorList>
    </citation>
    <scope>NUCLEOTIDE SEQUENCE</scope>
    <source>
        <tissue evidence="4">Leaves</tissue>
    </source>
</reference>
<dbReference type="EMBL" id="MNCJ02000329">
    <property type="protein sequence ID" value="KAF5767479.1"/>
    <property type="molecule type" value="Genomic_DNA"/>
</dbReference>
<evidence type="ECO:0000256" key="3">
    <source>
        <dbReference type="PROSITE-ProRule" id="PRU00708"/>
    </source>
</evidence>
<reference evidence="4" key="2">
    <citation type="submission" date="2020-06" db="EMBL/GenBank/DDBJ databases">
        <title>Helianthus annuus Genome sequencing and assembly Release 2.</title>
        <authorList>
            <person name="Gouzy J."/>
            <person name="Langlade N."/>
            <person name="Munos S."/>
        </authorList>
    </citation>
    <scope>NUCLEOTIDE SEQUENCE</scope>
    <source>
        <tissue evidence="4">Leaves</tissue>
    </source>
</reference>
<evidence type="ECO:0000256" key="1">
    <source>
        <dbReference type="ARBA" id="ARBA00007626"/>
    </source>
</evidence>
<dbReference type="PROSITE" id="PS51375">
    <property type="entry name" value="PPR"/>
    <property type="match status" value="3"/>
</dbReference>
<organism evidence="4 5">
    <name type="scientific">Helianthus annuus</name>
    <name type="common">Common sunflower</name>
    <dbReference type="NCBI Taxonomy" id="4232"/>
    <lineage>
        <taxon>Eukaryota</taxon>
        <taxon>Viridiplantae</taxon>
        <taxon>Streptophyta</taxon>
        <taxon>Embryophyta</taxon>
        <taxon>Tracheophyta</taxon>
        <taxon>Spermatophyta</taxon>
        <taxon>Magnoliopsida</taxon>
        <taxon>eudicotyledons</taxon>
        <taxon>Gunneridae</taxon>
        <taxon>Pentapetalae</taxon>
        <taxon>asterids</taxon>
        <taxon>campanulids</taxon>
        <taxon>Asterales</taxon>
        <taxon>Asteraceae</taxon>
        <taxon>Asteroideae</taxon>
        <taxon>Heliantheae alliance</taxon>
        <taxon>Heliantheae</taxon>
        <taxon>Helianthus</taxon>
    </lineage>
</organism>
<proteinExistence type="inferred from homology"/>
<feature type="repeat" description="PPR" evidence="3">
    <location>
        <begin position="73"/>
        <end position="107"/>
    </location>
</feature>
<dbReference type="PANTHER" id="PTHR47447:SF17">
    <property type="entry name" value="OS12G0638900 PROTEIN"/>
    <property type="match status" value="1"/>
</dbReference>
<dbReference type="NCBIfam" id="TIGR00756">
    <property type="entry name" value="PPR"/>
    <property type="match status" value="3"/>
</dbReference>
<feature type="repeat" description="PPR" evidence="3">
    <location>
        <begin position="3"/>
        <end position="37"/>
    </location>
</feature>
<sequence length="154" mass="17487">MKDIVLYNILIDGSNKCGKPNLALDLFDELLLKGLKPTVRTYTVMISVYCQGGLFGKANDLLRKMEDNGCLPDSVMYNVIVQELLKKSKCQEAENFLEEMINRGFMPDSTTFTMVLHLIPNVGKESRMRTIIQKQTTVERKDGRILNLTSRLVP</sequence>
<dbReference type="InterPro" id="IPR002885">
    <property type="entry name" value="PPR_rpt"/>
</dbReference>
<comment type="similarity">
    <text evidence="1">Belongs to the PPR family. P subfamily.</text>
</comment>
<evidence type="ECO:0000256" key="2">
    <source>
        <dbReference type="ARBA" id="ARBA00022737"/>
    </source>
</evidence>
<comment type="caution">
    <text evidence="4">The sequence shown here is derived from an EMBL/GenBank/DDBJ whole genome shotgun (WGS) entry which is preliminary data.</text>
</comment>
<protein>
    <submittedName>
        <fullName evidence="4">Tetratricopeptide-like helical domain superfamily</fullName>
    </submittedName>
</protein>
<dbReference type="InterPro" id="IPR011990">
    <property type="entry name" value="TPR-like_helical_dom_sf"/>
</dbReference>
<dbReference type="Gramene" id="mRNA:HanXRQr2_Chr14g0624791">
    <property type="protein sequence ID" value="CDS:HanXRQr2_Chr14g0624791.1"/>
    <property type="gene ID" value="HanXRQr2_Chr14g0624791"/>
</dbReference>
<feature type="repeat" description="PPR" evidence="3">
    <location>
        <begin position="38"/>
        <end position="72"/>
    </location>
</feature>
<dbReference type="Pfam" id="PF13041">
    <property type="entry name" value="PPR_2"/>
    <property type="match status" value="2"/>
</dbReference>
<name>A0A9K3E7J4_HELAN</name>
<dbReference type="PANTHER" id="PTHR47447">
    <property type="entry name" value="OS03G0856100 PROTEIN"/>
    <property type="match status" value="1"/>
</dbReference>
<dbReference type="Proteomes" id="UP000215914">
    <property type="component" value="Unassembled WGS sequence"/>
</dbReference>
<accession>A0A9K3E7J4</accession>
<dbReference type="AlphaFoldDB" id="A0A9K3E7J4"/>
<evidence type="ECO:0000313" key="5">
    <source>
        <dbReference type="Proteomes" id="UP000215914"/>
    </source>
</evidence>